<dbReference type="AlphaFoldDB" id="A0A7G9RBD6"/>
<dbReference type="KEGG" id="nmes:H9L09_21250"/>
<accession>A0A7G9RBD6</accession>
<evidence type="ECO:0008006" key="4">
    <source>
        <dbReference type="Google" id="ProtNLM"/>
    </source>
</evidence>
<name>A0A7G9RBD6_9ACTN</name>
<dbReference type="SUPFAM" id="SSF50978">
    <property type="entry name" value="WD40 repeat-like"/>
    <property type="match status" value="1"/>
</dbReference>
<organism evidence="2 3">
    <name type="scientific">Nocardioides mesophilus</name>
    <dbReference type="NCBI Taxonomy" id="433659"/>
    <lineage>
        <taxon>Bacteria</taxon>
        <taxon>Bacillati</taxon>
        <taxon>Actinomycetota</taxon>
        <taxon>Actinomycetes</taxon>
        <taxon>Propionibacteriales</taxon>
        <taxon>Nocardioidaceae</taxon>
        <taxon>Nocardioides</taxon>
    </lineage>
</organism>
<proteinExistence type="predicted"/>
<evidence type="ECO:0000313" key="3">
    <source>
        <dbReference type="Proteomes" id="UP000515947"/>
    </source>
</evidence>
<reference evidence="2 3" key="1">
    <citation type="submission" date="2020-08" db="EMBL/GenBank/DDBJ databases">
        <title>Genome sequence of Nocardioides mesophilus KACC 16243T.</title>
        <authorList>
            <person name="Hyun D.-W."/>
            <person name="Bae J.-W."/>
        </authorList>
    </citation>
    <scope>NUCLEOTIDE SEQUENCE [LARGE SCALE GENOMIC DNA]</scope>
    <source>
        <strain evidence="2 3">KACC 16243</strain>
    </source>
</reference>
<sequence>MAGGVAAVVVAALLPSPAYAHGGDGHAERMHTEYAAGTTVPLVTSPNMHLVSSNPGSAGISGCFMKSAPLFVVSNLDSVKVYDVGDPARPTLAGVLPSLQFENEAMSCGERRTGSGTSRFVLIGVDLYQASPDDLDHANLRPLDGYEMVLVDVTDPAAPRIRSRAASTTSTHTVTCVADTDCRYVYSAGSGTSFSVFDLTDLDHPVEVDSDPAVPGVQPFESPTAGHKWNFDGAGYGTHTGWGGSGIFDVSDPLAPRLVTTTGAAGRGEDPAYPGWNDFIHHNSFRPNAAAFVPDAEPSLANGNVLLVTEEDYEQTDCSLAGSFQTWWVRRLDGTPDAIVPLDKVELSDLGTFPVPQYAFCSSHWFDFHPSGIVTAGFYGGGTQLIDVRDPRHLSSYGHATWGASEVWDSYWAPVYNRKGVATGRSTNLAYSVDLVRGLDVYGVDLPAGDTATAGPVLPGTTRDPVGWRG</sequence>
<dbReference type="RefSeq" id="WP_187578753.1">
    <property type="nucleotide sequence ID" value="NZ_CP060713.1"/>
</dbReference>
<dbReference type="InterPro" id="IPR036322">
    <property type="entry name" value="WD40_repeat_dom_sf"/>
</dbReference>
<feature type="signal peptide" evidence="1">
    <location>
        <begin position="1"/>
        <end position="20"/>
    </location>
</feature>
<dbReference type="Proteomes" id="UP000515947">
    <property type="component" value="Chromosome"/>
</dbReference>
<feature type="chain" id="PRO_5029006504" description="LVIVD repeat-containing protein" evidence="1">
    <location>
        <begin position="21"/>
        <end position="470"/>
    </location>
</feature>
<evidence type="ECO:0000256" key="1">
    <source>
        <dbReference type="SAM" id="SignalP"/>
    </source>
</evidence>
<gene>
    <name evidence="2" type="ORF">H9L09_21250</name>
</gene>
<evidence type="ECO:0000313" key="2">
    <source>
        <dbReference type="EMBL" id="QNN52911.1"/>
    </source>
</evidence>
<keyword evidence="1" id="KW-0732">Signal</keyword>
<keyword evidence="3" id="KW-1185">Reference proteome</keyword>
<protein>
    <recommendedName>
        <fullName evidence="4">LVIVD repeat-containing protein</fullName>
    </recommendedName>
</protein>
<dbReference type="EMBL" id="CP060713">
    <property type="protein sequence ID" value="QNN52911.1"/>
    <property type="molecule type" value="Genomic_DNA"/>
</dbReference>